<name>A0A8J2SQE0_9STRA</name>
<dbReference type="Proteomes" id="UP000789595">
    <property type="component" value="Unassembled WGS sequence"/>
</dbReference>
<feature type="non-terminal residue" evidence="1">
    <location>
        <position position="80"/>
    </location>
</feature>
<dbReference type="AlphaFoldDB" id="A0A8J2SQE0"/>
<gene>
    <name evidence="1" type="ORF">PECAL_4P24940</name>
</gene>
<reference evidence="1" key="1">
    <citation type="submission" date="2021-11" db="EMBL/GenBank/DDBJ databases">
        <authorList>
            <consortium name="Genoscope - CEA"/>
            <person name="William W."/>
        </authorList>
    </citation>
    <scope>NUCLEOTIDE SEQUENCE</scope>
</reference>
<protein>
    <submittedName>
        <fullName evidence="1">Uncharacterized protein</fullName>
    </submittedName>
</protein>
<accession>A0A8J2SQE0</accession>
<keyword evidence="2" id="KW-1185">Reference proteome</keyword>
<comment type="caution">
    <text evidence="1">The sequence shown here is derived from an EMBL/GenBank/DDBJ whole genome shotgun (WGS) entry which is preliminary data.</text>
</comment>
<evidence type="ECO:0000313" key="2">
    <source>
        <dbReference type="Proteomes" id="UP000789595"/>
    </source>
</evidence>
<feature type="non-terminal residue" evidence="1">
    <location>
        <position position="1"/>
    </location>
</feature>
<dbReference type="EMBL" id="CAKKNE010000004">
    <property type="protein sequence ID" value="CAH0375171.1"/>
    <property type="molecule type" value="Genomic_DNA"/>
</dbReference>
<proteinExistence type="predicted"/>
<evidence type="ECO:0000313" key="1">
    <source>
        <dbReference type="EMBL" id="CAH0375171.1"/>
    </source>
</evidence>
<organism evidence="1 2">
    <name type="scientific">Pelagomonas calceolata</name>
    <dbReference type="NCBI Taxonomy" id="35677"/>
    <lineage>
        <taxon>Eukaryota</taxon>
        <taxon>Sar</taxon>
        <taxon>Stramenopiles</taxon>
        <taxon>Ochrophyta</taxon>
        <taxon>Pelagophyceae</taxon>
        <taxon>Pelagomonadales</taxon>
        <taxon>Pelagomonadaceae</taxon>
        <taxon>Pelagomonas</taxon>
    </lineage>
</organism>
<sequence>QARDVNILIWTSRKSVDHGTNDRVMIHGEGTRAAGRRSRSEARIGEMLGPRDSRPAPSIFGSRSNVVANQAGYLACPIPE</sequence>